<dbReference type="Pfam" id="PF05426">
    <property type="entry name" value="Alginate_lyase"/>
    <property type="match status" value="1"/>
</dbReference>
<dbReference type="STRING" id="1280837.A0A316VB61"/>
<feature type="signal peptide" evidence="4">
    <location>
        <begin position="1"/>
        <end position="22"/>
    </location>
</feature>
<dbReference type="Gene3D" id="1.50.10.100">
    <property type="entry name" value="Chondroitin AC/alginate lyase"/>
    <property type="match status" value="2"/>
</dbReference>
<dbReference type="GO" id="GO:0042597">
    <property type="term" value="C:periplasmic space"/>
    <property type="evidence" value="ECO:0007669"/>
    <property type="project" value="InterPro"/>
</dbReference>
<keyword evidence="1 4" id="KW-0732">Signal</keyword>
<dbReference type="GeneID" id="37020388"/>
<dbReference type="GO" id="GO:0016829">
    <property type="term" value="F:lyase activity"/>
    <property type="evidence" value="ECO:0007669"/>
    <property type="project" value="UniProtKB-KW"/>
</dbReference>
<reference evidence="6 7" key="1">
    <citation type="journal article" date="2018" name="Mol. Biol. Evol.">
        <title>Broad Genomic Sampling Reveals a Smut Pathogenic Ancestry of the Fungal Clade Ustilaginomycotina.</title>
        <authorList>
            <person name="Kijpornyongpan T."/>
            <person name="Mondo S.J."/>
            <person name="Barry K."/>
            <person name="Sandor L."/>
            <person name="Lee J."/>
            <person name="Lipzen A."/>
            <person name="Pangilinan J."/>
            <person name="LaButti K."/>
            <person name="Hainaut M."/>
            <person name="Henrissat B."/>
            <person name="Grigoriev I.V."/>
            <person name="Spatafora J.W."/>
            <person name="Aime M.C."/>
        </authorList>
    </citation>
    <scope>NUCLEOTIDE SEQUENCE [LARGE SCALE GENOMIC DNA]</scope>
    <source>
        <strain evidence="6 7">MCA 3882</strain>
    </source>
</reference>
<feature type="region of interest" description="Disordered" evidence="3">
    <location>
        <begin position="134"/>
        <end position="281"/>
    </location>
</feature>
<feature type="compositionally biased region" description="Low complexity" evidence="3">
    <location>
        <begin position="194"/>
        <end position="205"/>
    </location>
</feature>
<protein>
    <submittedName>
        <fullName evidence="6">Chondroitin AC/alginate lyase</fullName>
    </submittedName>
</protein>
<evidence type="ECO:0000256" key="2">
    <source>
        <dbReference type="ARBA" id="ARBA00023239"/>
    </source>
</evidence>
<proteinExistence type="predicted"/>
<sequence>MLIKISTLLLCGFLAFANICAADNDIVISLTTSIGNLFSTPYKDINDMLSDTQQIDLDRVDWVVPESLVRLRQAPDQLKELAAVLENLKFLTETYDKLGGPWTVTNKSPLVVPDGDVHQYTSWARYFWPVNSTIPNKSSNMQKRRMKRDTTDNNDKASGFATTNTTSTPENSKKVETPDSSNDYAQKPVDNGLSQNKTSSASAASKDQKQDSGVKTESKETSKTEAKHNNSTLAKAETNKAPTTAEVGQNKTSPAVGQTSAQVNATKPVTGDTSTNETFPDYCANPDAEQDKLLVWKNCPYKNFDGQTNPDIELLSDPTVLRSACRAAFLNAVLYVLTGDMKYGKRSSLIIRYFFLDEATAMRPQMKYGQIIRGPARNGSDNNWTIGTFRGLVDSRHLVKAWNAVIILRETKCSPWTQSDDAKMRQWTQQFSEWLLNDLDVSITARSKKNNIKSWWYTQAIASNVLIENRNMTNSLIDKYFLEDFIGLIDAKGDQPNETNRTRPAHYRAFGIEPMIVNARLSAFVGKNEWAAKSNVSTTINDAIKFCLGVATQNSTMVEKAELAPHVATALAVYGDTTDQLYQKYLDNNEAYGDVQKNTTWRLFNRPDAFNATLYPP</sequence>
<evidence type="ECO:0000313" key="7">
    <source>
        <dbReference type="Proteomes" id="UP000245771"/>
    </source>
</evidence>
<dbReference type="RefSeq" id="XP_025355181.1">
    <property type="nucleotide sequence ID" value="XM_025498607.1"/>
</dbReference>
<dbReference type="InterPro" id="IPR008397">
    <property type="entry name" value="Alginate_lyase_dom"/>
</dbReference>
<organism evidence="6 7">
    <name type="scientific">Meira miltonrushii</name>
    <dbReference type="NCBI Taxonomy" id="1280837"/>
    <lineage>
        <taxon>Eukaryota</taxon>
        <taxon>Fungi</taxon>
        <taxon>Dikarya</taxon>
        <taxon>Basidiomycota</taxon>
        <taxon>Ustilaginomycotina</taxon>
        <taxon>Exobasidiomycetes</taxon>
        <taxon>Exobasidiales</taxon>
        <taxon>Brachybasidiaceae</taxon>
        <taxon>Meira</taxon>
    </lineage>
</organism>
<feature type="compositionally biased region" description="Basic and acidic residues" evidence="3">
    <location>
        <begin position="206"/>
        <end position="228"/>
    </location>
</feature>
<gene>
    <name evidence="6" type="ORF">FA14DRAFT_160295</name>
</gene>
<feature type="domain" description="Alginate lyase" evidence="5">
    <location>
        <begin position="245"/>
        <end position="551"/>
    </location>
</feature>
<accession>A0A316VB61</accession>
<dbReference type="InParanoid" id="A0A316VB61"/>
<name>A0A316VB61_9BASI</name>
<feature type="compositionally biased region" description="Polar residues" evidence="3">
    <location>
        <begin position="240"/>
        <end position="278"/>
    </location>
</feature>
<evidence type="ECO:0000259" key="5">
    <source>
        <dbReference type="Pfam" id="PF05426"/>
    </source>
</evidence>
<evidence type="ECO:0000256" key="3">
    <source>
        <dbReference type="SAM" id="MobiDB-lite"/>
    </source>
</evidence>
<keyword evidence="2 6" id="KW-0456">Lyase</keyword>
<evidence type="ECO:0000256" key="4">
    <source>
        <dbReference type="SAM" id="SignalP"/>
    </source>
</evidence>
<evidence type="ECO:0000313" key="6">
    <source>
        <dbReference type="EMBL" id="PWN34879.1"/>
    </source>
</evidence>
<dbReference type="InterPro" id="IPR008929">
    <property type="entry name" value="Chondroitin_lyas"/>
</dbReference>
<feature type="compositionally biased region" description="Polar residues" evidence="3">
    <location>
        <begin position="160"/>
        <end position="170"/>
    </location>
</feature>
<keyword evidence="7" id="KW-1185">Reference proteome</keyword>
<dbReference type="EMBL" id="KZ819603">
    <property type="protein sequence ID" value="PWN34879.1"/>
    <property type="molecule type" value="Genomic_DNA"/>
</dbReference>
<dbReference type="AlphaFoldDB" id="A0A316VB61"/>
<evidence type="ECO:0000256" key="1">
    <source>
        <dbReference type="ARBA" id="ARBA00022729"/>
    </source>
</evidence>
<dbReference type="SUPFAM" id="SSF48230">
    <property type="entry name" value="Chondroitin AC/alginate lyase"/>
    <property type="match status" value="1"/>
</dbReference>
<dbReference type="OrthoDB" id="63533at2759"/>
<feature type="chain" id="PRO_5016374242" evidence="4">
    <location>
        <begin position="23"/>
        <end position="617"/>
    </location>
</feature>
<dbReference type="Proteomes" id="UP000245771">
    <property type="component" value="Unassembled WGS sequence"/>
</dbReference>